<evidence type="ECO:0000256" key="12">
    <source>
        <dbReference type="SAM" id="MobiDB-lite"/>
    </source>
</evidence>
<dbReference type="InterPro" id="IPR009080">
    <property type="entry name" value="tRNAsynth_Ia_anticodon-bd"/>
</dbReference>
<sequence length="1543" mass="171423">MTAPRVPMQAQISPGKGLGFITLGASLHNVLTRVKSHPHLYPAVDLAYSSSDPLRKPVILQLPSNGLRLRFDGPDQRLRLIEVLDFSKITLIYKNQEVMKGVKPQEQAVSQQGPSFRHIYNRLFGPSYPGEYIPPGDGHSPYGTYVLSYPGVAFSFPLQNSAWSEQCDFVALLSSSAALPATSMAIFQGASWPEARDKLFSQQPQYPRSPALSGKNRDLVSDEIEEFIIFGAGKMEVIRRSSAPTSITLSETTPQDLIAEFGPPDAIYRKNDRRISIHRAAGNNSAADALHMSPSPGRGIDVTDTDQSSSNSVTDDSDEEISPVNNIDPSSLPTECFFNYFHHGFDAFISYPTVVGPAFPGSDLSDSSPPPPSSQLVVTKIILHGNIPGSYPFNRHRRSRWTISVDPAGDVVTSETPYDAISEKLREVWKGSYASTAEERALQRPMVLNRGWGDSPESSVEFLGGWEETTARGHRNGHDGHDGGLVLSPIVPDLPGMGPHNYFSSVSAHNSNPNLQRDQPQPHLRGGICFSGSMPELPRSLARSWSSTLKLPKSTFPARVTPADQTKYLKRCTDELYAWQRRERPADRPFVLHDGPPYANGDLHVGHALNKILKDIICRVQLAKGKRVRYVPGWDCHGLPIELKALELQKELGSTGGSIGAAAIRKAARKLAGRTVKEQMKGFRSFGVMADWDGHWKTMDKEFEKRQLGVFREMVDKGLIYRRFKPVYWSPSTGTALAEAELEYKDDHVSTAALVKFPLVSVPPQLAQDPLVQLKDLSAVIWTTTPWTLPANAVIAVHESLDYMIVQSDTHGQLLVSQSRFEYLEHMLKEDLTVIIPSIRGSELAEQTKYRPLFKPTDAEPQLIIAADFVTADSGSGLVHCAPGHGMDDYEACVPRGIPAFAPVDDHGKFTDKAMPSDPARLSGKSVLGEGTAAVLEYIESQGYLLAKHQYEHKYPYDWRSKLPIIIRATEQWFADVADIRNSAVTALDDVRFVPSSGKQRLENFVKNRSEWCISRQRAWGVPIPALYNRATGDAVLTRDSVSHIMSVIEERGIDAWWTDNMNDPAWIPPALREESGPGYRRGTDTMDVWFDSGTSWTEIDTPPRDGYPADVYLEGTDQHRGWFQSGLLTYISHQLASGQTATPRAPFKNLVTHGFTLDEEGRKMSKSIGNVIHPQSIMDGTLLPPLKPRKGKGKQQENKEPVYDAMGPDALRMWVASSDYTRDVVIGKQVLQTVNTSLHKFRVTFKLLLGALSDFRPQDQLPYSQLQQVDRMALLHLSEMVLTCQKAYENFEFYKAVSAMNRWANLQFSAFYMEAIKDRLYTYGENSSGRRAARTTLFHIYNYLQEILAPITPLLVEETWEHTPEAIKLQCEHPLKRIASTPPVDWLDQSLEADYQEIVGVSSVIKALQEQARGKKQLGSSLQSFVHIVLPEGNSTGSALQRNLSELNDIFVVSSVTLGAHGEPIPAAILDAEWQYSDAYELPTGGKGTVYIYTPQADKCPRCWRYVVPEPQADGTLCNRCEDVVRDLDASTPGETVTNGTA</sequence>
<dbReference type="SUPFAM" id="SSF52374">
    <property type="entry name" value="Nucleotidylyl transferase"/>
    <property type="match status" value="1"/>
</dbReference>
<dbReference type="InterPro" id="IPR050081">
    <property type="entry name" value="Ile-tRNA_ligase"/>
</dbReference>
<dbReference type="FunFam" id="1.10.730.20:FF:000004">
    <property type="entry name" value="Isoleucyl-tRNA synthetase, putative"/>
    <property type="match status" value="1"/>
</dbReference>
<comment type="subcellular location">
    <subcellularLocation>
        <location evidence="1">Mitochondrion</location>
    </subcellularLocation>
</comment>
<dbReference type="PANTHER" id="PTHR42765:SF1">
    <property type="entry name" value="ISOLEUCINE--TRNA LIGASE, MITOCHONDRIAL"/>
    <property type="match status" value="1"/>
</dbReference>
<keyword evidence="6" id="KW-0067">ATP-binding</keyword>
<evidence type="ECO:0000256" key="3">
    <source>
        <dbReference type="ARBA" id="ARBA00013165"/>
    </source>
</evidence>
<dbReference type="HAMAP" id="MF_02002">
    <property type="entry name" value="Ile_tRNA_synth_type1"/>
    <property type="match status" value="1"/>
</dbReference>
<dbReference type="InterPro" id="IPR013155">
    <property type="entry name" value="M/V/L/I-tRNA-synth_anticd-bd"/>
</dbReference>
<reference evidence="15" key="1">
    <citation type="journal article" date="2020" name="bioRxiv">
        <title>Genomic and phenotypic heterogeneity of clinical isolates of the human pathogens Aspergillus fumigatus, Aspergillus lentulus and Aspergillus fumigatiaffinis.</title>
        <authorList>
            <person name="dos Santos R.A.C."/>
            <person name="Steenwyk J.L."/>
            <person name="Rivero-Menendez O."/>
            <person name="Mead M.E."/>
            <person name="Silva L.P."/>
            <person name="Bastos R.W."/>
            <person name="Alastruey-Izquierdo A."/>
            <person name="Goldman G.H."/>
            <person name="Rokas A."/>
        </authorList>
    </citation>
    <scope>NUCLEOTIDE SEQUENCE</scope>
    <source>
        <strain evidence="15">CNM-CM8927</strain>
    </source>
</reference>
<dbReference type="PRINTS" id="PR00984">
    <property type="entry name" value="TRNASYNTHILE"/>
</dbReference>
<dbReference type="EMBL" id="JAAAPU010000022">
    <property type="protein sequence ID" value="KAF4207088.1"/>
    <property type="molecule type" value="Genomic_DNA"/>
</dbReference>
<proteinExistence type="inferred from homology"/>
<feature type="region of interest" description="Disordered" evidence="12">
    <location>
        <begin position="286"/>
        <end position="326"/>
    </location>
</feature>
<dbReference type="NCBIfam" id="TIGR00392">
    <property type="entry name" value="ileS"/>
    <property type="match status" value="1"/>
</dbReference>
<dbReference type="Proteomes" id="UP000649114">
    <property type="component" value="Unassembled WGS sequence"/>
</dbReference>
<dbReference type="Gene3D" id="3.90.740.10">
    <property type="entry name" value="Valyl/Leucyl/Isoleucyl-tRNA synthetase, editing domain"/>
    <property type="match status" value="1"/>
</dbReference>
<dbReference type="EC" id="6.1.1.5" evidence="3"/>
<evidence type="ECO:0000256" key="9">
    <source>
        <dbReference type="ARBA" id="ARBA00032665"/>
    </source>
</evidence>
<evidence type="ECO:0000259" key="13">
    <source>
        <dbReference type="Pfam" id="PF00133"/>
    </source>
</evidence>
<organism evidence="15 16">
    <name type="scientific">Aspergillus lentulus</name>
    <dbReference type="NCBI Taxonomy" id="293939"/>
    <lineage>
        <taxon>Eukaryota</taxon>
        <taxon>Fungi</taxon>
        <taxon>Dikarya</taxon>
        <taxon>Ascomycota</taxon>
        <taxon>Pezizomycotina</taxon>
        <taxon>Eurotiomycetes</taxon>
        <taxon>Eurotiomycetidae</taxon>
        <taxon>Eurotiales</taxon>
        <taxon>Aspergillaceae</taxon>
        <taxon>Aspergillus</taxon>
        <taxon>Aspergillus subgen. Fumigati</taxon>
    </lineage>
</organism>
<gene>
    <name evidence="15" type="ORF">CNMCM8927_003921</name>
</gene>
<dbReference type="InterPro" id="IPR002300">
    <property type="entry name" value="aa-tRNA-synth_Ia"/>
</dbReference>
<dbReference type="GO" id="GO:0000049">
    <property type="term" value="F:tRNA binding"/>
    <property type="evidence" value="ECO:0007669"/>
    <property type="project" value="InterPro"/>
</dbReference>
<feature type="compositionally biased region" description="Polar residues" evidence="12">
    <location>
        <begin position="305"/>
        <end position="314"/>
    </location>
</feature>
<dbReference type="Gene3D" id="1.10.730.20">
    <property type="match status" value="1"/>
</dbReference>
<dbReference type="Gene3D" id="3.40.50.620">
    <property type="entry name" value="HUPs"/>
    <property type="match status" value="2"/>
</dbReference>
<dbReference type="InterPro" id="IPR023585">
    <property type="entry name" value="Ile-tRNA-ligase_type1"/>
</dbReference>
<evidence type="ECO:0000256" key="4">
    <source>
        <dbReference type="ARBA" id="ARBA00022598"/>
    </source>
</evidence>
<evidence type="ECO:0000256" key="5">
    <source>
        <dbReference type="ARBA" id="ARBA00022741"/>
    </source>
</evidence>
<dbReference type="PROSITE" id="PS00178">
    <property type="entry name" value="AA_TRNA_LIGASE_I"/>
    <property type="match status" value="1"/>
</dbReference>
<comment type="caution">
    <text evidence="15">The sequence shown here is derived from an EMBL/GenBank/DDBJ whole genome shotgun (WGS) entry which is preliminary data.</text>
</comment>
<dbReference type="GO" id="GO:0032543">
    <property type="term" value="P:mitochondrial translation"/>
    <property type="evidence" value="ECO:0007669"/>
    <property type="project" value="TreeGrafter"/>
</dbReference>
<dbReference type="GO" id="GO:0005524">
    <property type="term" value="F:ATP binding"/>
    <property type="evidence" value="ECO:0007669"/>
    <property type="project" value="UniProtKB-KW"/>
</dbReference>
<dbReference type="FunFam" id="3.90.740.10:FF:000033">
    <property type="entry name" value="Isoleucyl-tRNA synthetase, putative"/>
    <property type="match status" value="1"/>
</dbReference>
<comment type="similarity">
    <text evidence="2">Belongs to the class-I aminoacyl-tRNA synthetase family.</text>
</comment>
<keyword evidence="4" id="KW-0436">Ligase</keyword>
<evidence type="ECO:0000256" key="2">
    <source>
        <dbReference type="ARBA" id="ARBA00005594"/>
    </source>
</evidence>
<dbReference type="InterPro" id="IPR009008">
    <property type="entry name" value="Val/Leu/Ile-tRNA-synth_edit"/>
</dbReference>
<dbReference type="GO" id="GO:0002161">
    <property type="term" value="F:aminoacyl-tRNA deacylase activity"/>
    <property type="evidence" value="ECO:0007669"/>
    <property type="project" value="InterPro"/>
</dbReference>
<evidence type="ECO:0000313" key="15">
    <source>
        <dbReference type="EMBL" id="KAF4207088.1"/>
    </source>
</evidence>
<dbReference type="InterPro" id="IPR005373">
    <property type="entry name" value="PHAF1"/>
</dbReference>
<dbReference type="GO" id="GO:0004822">
    <property type="term" value="F:isoleucine-tRNA ligase activity"/>
    <property type="evidence" value="ECO:0007669"/>
    <property type="project" value="UniProtKB-EC"/>
</dbReference>
<dbReference type="CDD" id="cd07960">
    <property type="entry name" value="Anticodon_Ia_Ile_BEm"/>
    <property type="match status" value="1"/>
</dbReference>
<evidence type="ECO:0000256" key="11">
    <source>
        <dbReference type="ARBA" id="ARBA00068280"/>
    </source>
</evidence>
<dbReference type="InterPro" id="IPR014729">
    <property type="entry name" value="Rossmann-like_a/b/a_fold"/>
</dbReference>
<protein>
    <recommendedName>
        <fullName evidence="11">Isoleucine--tRNA ligase, mitochondrial</fullName>
        <ecNumber evidence="3">6.1.1.5</ecNumber>
    </recommendedName>
    <alternativeName>
        <fullName evidence="9">Isoleucyl-tRNA synthetase</fullName>
    </alternativeName>
</protein>
<evidence type="ECO:0000259" key="14">
    <source>
        <dbReference type="Pfam" id="PF08264"/>
    </source>
</evidence>
<evidence type="ECO:0000256" key="8">
    <source>
        <dbReference type="ARBA" id="ARBA00023146"/>
    </source>
</evidence>
<evidence type="ECO:0000313" key="16">
    <source>
        <dbReference type="Proteomes" id="UP000649114"/>
    </source>
</evidence>
<dbReference type="FunFam" id="3.40.50.620:FF:000111">
    <property type="entry name" value="Mitochondrial isoleucyl-tRNA synthetase"/>
    <property type="match status" value="1"/>
</dbReference>
<dbReference type="SUPFAM" id="SSF47323">
    <property type="entry name" value="Anticodon-binding domain of a subclass of class I aminoacyl-tRNA synthetases"/>
    <property type="match status" value="1"/>
</dbReference>
<dbReference type="InterPro" id="IPR033708">
    <property type="entry name" value="Anticodon_Ile_BEm"/>
</dbReference>
<evidence type="ECO:0000256" key="1">
    <source>
        <dbReference type="ARBA" id="ARBA00004173"/>
    </source>
</evidence>
<dbReference type="Pfam" id="PF00133">
    <property type="entry name" value="tRNA-synt_1"/>
    <property type="match status" value="1"/>
</dbReference>
<dbReference type="InterPro" id="IPR001412">
    <property type="entry name" value="aa-tRNA-synth_I_CS"/>
</dbReference>
<name>A0AAN5YTG4_ASPLE</name>
<dbReference type="GO" id="GO:0006428">
    <property type="term" value="P:isoleucyl-tRNA aminoacylation"/>
    <property type="evidence" value="ECO:0007669"/>
    <property type="project" value="InterPro"/>
</dbReference>
<dbReference type="GO" id="GO:0005739">
    <property type="term" value="C:mitochondrion"/>
    <property type="evidence" value="ECO:0007669"/>
    <property type="project" value="UniProtKB-SubCell"/>
</dbReference>
<evidence type="ECO:0000256" key="7">
    <source>
        <dbReference type="ARBA" id="ARBA00022917"/>
    </source>
</evidence>
<comment type="catalytic activity">
    <reaction evidence="10">
        <text>tRNA(Ile) + L-isoleucine + ATP = L-isoleucyl-tRNA(Ile) + AMP + diphosphate</text>
        <dbReference type="Rhea" id="RHEA:11060"/>
        <dbReference type="Rhea" id="RHEA-COMP:9666"/>
        <dbReference type="Rhea" id="RHEA-COMP:9695"/>
        <dbReference type="ChEBI" id="CHEBI:30616"/>
        <dbReference type="ChEBI" id="CHEBI:33019"/>
        <dbReference type="ChEBI" id="CHEBI:58045"/>
        <dbReference type="ChEBI" id="CHEBI:78442"/>
        <dbReference type="ChEBI" id="CHEBI:78528"/>
        <dbReference type="ChEBI" id="CHEBI:456215"/>
        <dbReference type="EC" id="6.1.1.5"/>
    </reaction>
</comment>
<feature type="domain" description="Aminoacyl-tRNA synthetase class Ia" evidence="13">
    <location>
        <begin position="575"/>
        <end position="1226"/>
    </location>
</feature>
<reference evidence="15" key="2">
    <citation type="submission" date="2020-04" db="EMBL/GenBank/DDBJ databases">
        <authorList>
            <person name="Santos R.A.C."/>
            <person name="Steenwyk J.L."/>
            <person name="Rivero-Menendez O."/>
            <person name="Mead M.E."/>
            <person name="Silva L.P."/>
            <person name="Bastos R.W."/>
            <person name="Alastruey-Izquierdo A."/>
            <person name="Goldman G.H."/>
            <person name="Rokas A."/>
        </authorList>
    </citation>
    <scope>NUCLEOTIDE SEQUENCE</scope>
    <source>
        <strain evidence="15">CNM-CM8927</strain>
    </source>
</reference>
<accession>A0AAN5YTG4</accession>
<dbReference type="Pfam" id="PF03676">
    <property type="entry name" value="PHAF1"/>
    <property type="match status" value="2"/>
</dbReference>
<feature type="domain" description="Methionyl/Valyl/Leucyl/Isoleucyl-tRNA synthetase anticodon-binding" evidence="14">
    <location>
        <begin position="1271"/>
        <end position="1424"/>
    </location>
</feature>
<keyword evidence="8" id="KW-0030">Aminoacyl-tRNA synthetase</keyword>
<keyword evidence="7" id="KW-0648">Protein biosynthesis</keyword>
<evidence type="ECO:0000256" key="6">
    <source>
        <dbReference type="ARBA" id="ARBA00022840"/>
    </source>
</evidence>
<dbReference type="Pfam" id="PF08264">
    <property type="entry name" value="Anticodon_1"/>
    <property type="match status" value="1"/>
</dbReference>
<evidence type="ECO:0000256" key="10">
    <source>
        <dbReference type="ARBA" id="ARBA00048359"/>
    </source>
</evidence>
<keyword evidence="5" id="KW-0547">Nucleotide-binding</keyword>
<dbReference type="InterPro" id="IPR002301">
    <property type="entry name" value="Ile-tRNA-ligase"/>
</dbReference>
<dbReference type="PANTHER" id="PTHR42765">
    <property type="entry name" value="SOLEUCYL-TRNA SYNTHETASE"/>
    <property type="match status" value="1"/>
</dbReference>
<dbReference type="SUPFAM" id="SSF50677">
    <property type="entry name" value="ValRS/IleRS/LeuRS editing domain"/>
    <property type="match status" value="1"/>
</dbReference>